<organism evidence="1 2">
    <name type="scientific">candidate division WWE3 bacterium RIFCSPLOWO2_12_FULL_36_10</name>
    <dbReference type="NCBI Taxonomy" id="1802630"/>
    <lineage>
        <taxon>Bacteria</taxon>
        <taxon>Katanobacteria</taxon>
    </lineage>
</organism>
<reference evidence="1 2" key="1">
    <citation type="journal article" date="2016" name="Nat. Commun.">
        <title>Thousands of microbial genomes shed light on interconnected biogeochemical processes in an aquifer system.</title>
        <authorList>
            <person name="Anantharaman K."/>
            <person name="Brown C.T."/>
            <person name="Hug L.A."/>
            <person name="Sharon I."/>
            <person name="Castelle C.J."/>
            <person name="Probst A.J."/>
            <person name="Thomas B.C."/>
            <person name="Singh A."/>
            <person name="Wilkins M.J."/>
            <person name="Karaoz U."/>
            <person name="Brodie E.L."/>
            <person name="Williams K.H."/>
            <person name="Hubbard S.S."/>
            <person name="Banfield J.F."/>
        </authorList>
    </citation>
    <scope>NUCLEOTIDE SEQUENCE [LARGE SCALE GENOMIC DNA]</scope>
</reference>
<evidence type="ECO:0000313" key="2">
    <source>
        <dbReference type="Proteomes" id="UP000177763"/>
    </source>
</evidence>
<dbReference type="Proteomes" id="UP000177763">
    <property type="component" value="Unassembled WGS sequence"/>
</dbReference>
<dbReference type="EMBL" id="MEVN01000018">
    <property type="protein sequence ID" value="OGC57251.1"/>
    <property type="molecule type" value="Genomic_DNA"/>
</dbReference>
<name>A0A1F4VJ75_UNCKA</name>
<dbReference type="STRING" id="1802630.A3H26_03005"/>
<protein>
    <submittedName>
        <fullName evidence="1">Uncharacterized protein</fullName>
    </submittedName>
</protein>
<comment type="caution">
    <text evidence="1">The sequence shown here is derived from an EMBL/GenBank/DDBJ whole genome shotgun (WGS) entry which is preliminary data.</text>
</comment>
<sequence length="63" mass="7240">MKDLGLIFFTTLFAISVWIVFESRQAYYDNTIGKELLKISSPINGTIDVKFVESLNEDSKFVF</sequence>
<evidence type="ECO:0000313" key="1">
    <source>
        <dbReference type="EMBL" id="OGC57251.1"/>
    </source>
</evidence>
<gene>
    <name evidence="1" type="ORF">A3H26_03005</name>
</gene>
<dbReference type="AlphaFoldDB" id="A0A1F4VJ75"/>
<accession>A0A1F4VJ75</accession>
<proteinExistence type="predicted"/>